<dbReference type="GO" id="GO:0003677">
    <property type="term" value="F:DNA binding"/>
    <property type="evidence" value="ECO:0007669"/>
    <property type="project" value="InterPro"/>
</dbReference>
<feature type="compositionally biased region" description="Low complexity" evidence="1">
    <location>
        <begin position="98"/>
        <end position="108"/>
    </location>
</feature>
<feature type="region of interest" description="Disordered" evidence="1">
    <location>
        <begin position="1"/>
        <end position="148"/>
    </location>
</feature>
<dbReference type="Gene3D" id="3.30.890.10">
    <property type="entry name" value="Methyl-cpg-binding Protein 2, Chain A"/>
    <property type="match status" value="1"/>
</dbReference>
<dbReference type="EMBL" id="AGNL01048925">
    <property type="protein sequence ID" value="EJK45016.1"/>
    <property type="molecule type" value="Genomic_DNA"/>
</dbReference>
<gene>
    <name evidence="2" type="ORF">THAOC_36401</name>
</gene>
<sequence>RSPRDLALDEHQAASAATVGSRPSSDVAPTRRSARKRRAAASQEGDTPISALTAAEDDGSEGEEDGPLIVRSAGGEDEGSRGSSSHGIPRSIVAVRKGPGAAAAAPLASVPEDGTLENDKVKGDGDGVDEAADQPAEESNDASTLTNFPACLPGDWNLGKSKRTPTYRKSAELSGWVEQLVPRKATDSGQKYDKYYLYSDGERFRSLANAQRHAASLEAGGGPAGPGNDGDGTDTVGTGAPGTAPGARGRKRRSPRDLAPDEHQAASAATPGSKRPADVAQTRRSARKRRAGAAAASREGDAAASAPNAEEIPKVVVAVKKGLRRCSAPCLG</sequence>
<protein>
    <recommendedName>
        <fullName evidence="4">MBD domain-containing protein</fullName>
    </recommendedName>
</protein>
<feature type="compositionally biased region" description="Low complexity" evidence="1">
    <location>
        <begin position="233"/>
        <end position="247"/>
    </location>
</feature>
<comment type="caution">
    <text evidence="2">The sequence shown here is derived from an EMBL/GenBank/DDBJ whole genome shotgun (WGS) entry which is preliminary data.</text>
</comment>
<feature type="compositionally biased region" description="Low complexity" evidence="1">
    <location>
        <begin position="292"/>
        <end position="306"/>
    </location>
</feature>
<organism evidence="2 3">
    <name type="scientific">Thalassiosira oceanica</name>
    <name type="common">Marine diatom</name>
    <dbReference type="NCBI Taxonomy" id="159749"/>
    <lineage>
        <taxon>Eukaryota</taxon>
        <taxon>Sar</taxon>
        <taxon>Stramenopiles</taxon>
        <taxon>Ochrophyta</taxon>
        <taxon>Bacillariophyta</taxon>
        <taxon>Coscinodiscophyceae</taxon>
        <taxon>Thalassiosirophycidae</taxon>
        <taxon>Thalassiosirales</taxon>
        <taxon>Thalassiosiraceae</taxon>
        <taxon>Thalassiosira</taxon>
    </lineage>
</organism>
<feature type="compositionally biased region" description="Gly residues" evidence="1">
    <location>
        <begin position="219"/>
        <end position="230"/>
    </location>
</feature>
<reference evidence="2 3" key="1">
    <citation type="journal article" date="2012" name="Genome Biol.">
        <title>Genome and low-iron response of an oceanic diatom adapted to chronic iron limitation.</title>
        <authorList>
            <person name="Lommer M."/>
            <person name="Specht M."/>
            <person name="Roy A.S."/>
            <person name="Kraemer L."/>
            <person name="Andreson R."/>
            <person name="Gutowska M.A."/>
            <person name="Wolf J."/>
            <person name="Bergner S.V."/>
            <person name="Schilhabel M.B."/>
            <person name="Klostermeier U.C."/>
            <person name="Beiko R.G."/>
            <person name="Rosenstiel P."/>
            <person name="Hippler M."/>
            <person name="Laroche J."/>
        </authorList>
    </citation>
    <scope>NUCLEOTIDE SEQUENCE [LARGE SCALE GENOMIC DNA]</scope>
    <source>
        <strain evidence="2 3">CCMP1005</strain>
    </source>
</reference>
<evidence type="ECO:0000313" key="3">
    <source>
        <dbReference type="Proteomes" id="UP000266841"/>
    </source>
</evidence>
<proteinExistence type="predicted"/>
<evidence type="ECO:0008006" key="4">
    <source>
        <dbReference type="Google" id="ProtNLM"/>
    </source>
</evidence>
<accession>K0R891</accession>
<dbReference type="eggNOG" id="ENOG502QSXX">
    <property type="taxonomic scope" value="Eukaryota"/>
</dbReference>
<dbReference type="AlphaFoldDB" id="K0R891"/>
<feature type="compositionally biased region" description="Basic and acidic residues" evidence="1">
    <location>
        <begin position="255"/>
        <end position="264"/>
    </location>
</feature>
<feature type="compositionally biased region" description="Basic and acidic residues" evidence="1">
    <location>
        <begin position="1"/>
        <end position="12"/>
    </location>
</feature>
<name>K0R891_THAOC</name>
<feature type="region of interest" description="Disordered" evidence="1">
    <location>
        <begin position="209"/>
        <end position="314"/>
    </location>
</feature>
<feature type="non-terminal residue" evidence="2">
    <location>
        <position position="1"/>
    </location>
</feature>
<keyword evidence="3" id="KW-1185">Reference proteome</keyword>
<evidence type="ECO:0000313" key="2">
    <source>
        <dbReference type="EMBL" id="EJK45016.1"/>
    </source>
</evidence>
<dbReference type="InterPro" id="IPR016177">
    <property type="entry name" value="DNA-bd_dom_sf"/>
</dbReference>
<dbReference type="Proteomes" id="UP000266841">
    <property type="component" value="Unassembled WGS sequence"/>
</dbReference>
<evidence type="ECO:0000256" key="1">
    <source>
        <dbReference type="SAM" id="MobiDB-lite"/>
    </source>
</evidence>
<feature type="compositionally biased region" description="Acidic residues" evidence="1">
    <location>
        <begin position="55"/>
        <end position="66"/>
    </location>
</feature>
<dbReference type="SUPFAM" id="SSF54171">
    <property type="entry name" value="DNA-binding domain"/>
    <property type="match status" value="1"/>
</dbReference>
<feature type="compositionally biased region" description="Acidic residues" evidence="1">
    <location>
        <begin position="126"/>
        <end position="140"/>
    </location>
</feature>